<keyword evidence="3" id="KW-1185">Reference proteome</keyword>
<dbReference type="PROSITE" id="PS51180">
    <property type="entry name" value="BRO1"/>
    <property type="match status" value="1"/>
</dbReference>
<accession>A0A8J4SRK9</accession>
<sequence>MDGRVFVSVPCRSSSDVDLKKPIRRFIEKTYGSSMCDSVSPALDTLQELRKTALQRLRDKTLSAAKQVATYHDTLLALESRVSMTETEARVDWKWTDISGKSKSMIFYSLHFEVHSELCTCLFERANIIFCYAAIHSQIAESCDVKDPDKLKQAVISLKVSCVQPLCYISYSYFGIKSLYG</sequence>
<proteinExistence type="predicted"/>
<dbReference type="Gene3D" id="1.25.40.280">
    <property type="entry name" value="alix/aip1 like domains"/>
    <property type="match status" value="1"/>
</dbReference>
<dbReference type="InterPro" id="IPR038499">
    <property type="entry name" value="BRO1_sf"/>
</dbReference>
<dbReference type="PANTHER" id="PTHR23030">
    <property type="entry name" value="PCD6 INTERACTING PROTEIN-RELATED"/>
    <property type="match status" value="1"/>
</dbReference>
<dbReference type="PANTHER" id="PTHR23030:SF30">
    <property type="entry name" value="TYROSINE-PROTEIN PHOSPHATASE NON-RECEPTOR TYPE 23"/>
    <property type="match status" value="1"/>
</dbReference>
<evidence type="ECO:0000313" key="2">
    <source>
        <dbReference type="EMBL" id="KAF5396566.1"/>
    </source>
</evidence>
<reference evidence="2" key="1">
    <citation type="submission" date="2019-05" db="EMBL/GenBank/DDBJ databases">
        <title>Annotation for the trematode Paragonimus heterotremus.</title>
        <authorList>
            <person name="Choi Y.-J."/>
        </authorList>
    </citation>
    <scope>NUCLEOTIDE SEQUENCE</scope>
    <source>
        <strain evidence="2">LC</strain>
    </source>
</reference>
<organism evidence="2 3">
    <name type="scientific">Paragonimus heterotremus</name>
    <dbReference type="NCBI Taxonomy" id="100268"/>
    <lineage>
        <taxon>Eukaryota</taxon>
        <taxon>Metazoa</taxon>
        <taxon>Spiralia</taxon>
        <taxon>Lophotrochozoa</taxon>
        <taxon>Platyhelminthes</taxon>
        <taxon>Trematoda</taxon>
        <taxon>Digenea</taxon>
        <taxon>Plagiorchiida</taxon>
        <taxon>Troglotremata</taxon>
        <taxon>Troglotrematidae</taxon>
        <taxon>Paragonimus</taxon>
    </lineage>
</organism>
<dbReference type="Pfam" id="PF03097">
    <property type="entry name" value="BRO1"/>
    <property type="match status" value="1"/>
</dbReference>
<dbReference type="OrthoDB" id="2141925at2759"/>
<dbReference type="GO" id="GO:0043328">
    <property type="term" value="P:protein transport to vacuole involved in ubiquitin-dependent protein catabolic process via the multivesicular body sorting pathway"/>
    <property type="evidence" value="ECO:0007669"/>
    <property type="project" value="TreeGrafter"/>
</dbReference>
<dbReference type="Proteomes" id="UP000748531">
    <property type="component" value="Unassembled WGS sequence"/>
</dbReference>
<gene>
    <name evidence="2" type="ORF">PHET_10493</name>
</gene>
<name>A0A8J4SRK9_9TREM</name>
<evidence type="ECO:0000259" key="1">
    <source>
        <dbReference type="PROSITE" id="PS51180"/>
    </source>
</evidence>
<dbReference type="GO" id="GO:0005768">
    <property type="term" value="C:endosome"/>
    <property type="evidence" value="ECO:0007669"/>
    <property type="project" value="TreeGrafter"/>
</dbReference>
<dbReference type="InterPro" id="IPR004328">
    <property type="entry name" value="BRO1_dom"/>
</dbReference>
<dbReference type="AlphaFoldDB" id="A0A8J4SRK9"/>
<feature type="domain" description="BRO1" evidence="1">
    <location>
        <begin position="5"/>
        <end position="154"/>
    </location>
</feature>
<dbReference type="EMBL" id="LUCH01007849">
    <property type="protein sequence ID" value="KAF5396566.1"/>
    <property type="molecule type" value="Genomic_DNA"/>
</dbReference>
<protein>
    <recommendedName>
        <fullName evidence="1">BRO1 domain-containing protein</fullName>
    </recommendedName>
</protein>
<evidence type="ECO:0000313" key="3">
    <source>
        <dbReference type="Proteomes" id="UP000748531"/>
    </source>
</evidence>
<comment type="caution">
    <text evidence="2">The sequence shown here is derived from an EMBL/GenBank/DDBJ whole genome shotgun (WGS) entry which is preliminary data.</text>
</comment>